<evidence type="ECO:0000256" key="1">
    <source>
        <dbReference type="ARBA" id="ARBA00000900"/>
    </source>
</evidence>
<evidence type="ECO:0000256" key="3">
    <source>
        <dbReference type="ARBA" id="ARBA00022679"/>
    </source>
</evidence>
<dbReference type="EC" id="2.3.2.27" evidence="2"/>
<evidence type="ECO:0000313" key="10">
    <source>
        <dbReference type="EMBL" id="KAK6163756.1"/>
    </source>
</evidence>
<dbReference type="PROSITE" id="PS50089">
    <property type="entry name" value="ZF_RING_2"/>
    <property type="match status" value="1"/>
</dbReference>
<reference evidence="10 11" key="1">
    <citation type="journal article" date="2021" name="Comput. Struct. Biotechnol. J.">
        <title>De novo genome assembly of the potent medicinal plant Rehmannia glutinosa using nanopore technology.</title>
        <authorList>
            <person name="Ma L."/>
            <person name="Dong C."/>
            <person name="Song C."/>
            <person name="Wang X."/>
            <person name="Zheng X."/>
            <person name="Niu Y."/>
            <person name="Chen S."/>
            <person name="Feng W."/>
        </authorList>
    </citation>
    <scope>NUCLEOTIDE SEQUENCE [LARGE SCALE GENOMIC DNA]</scope>
    <source>
        <strain evidence="10">DH-2019</strain>
    </source>
</reference>
<proteinExistence type="predicted"/>
<keyword evidence="4" id="KW-0479">Metal-binding</keyword>
<dbReference type="EMBL" id="JABTTQ020000001">
    <property type="protein sequence ID" value="KAK6163756.1"/>
    <property type="molecule type" value="Genomic_DNA"/>
</dbReference>
<accession>A0ABR0XXG2</accession>
<comment type="catalytic activity">
    <reaction evidence="1">
        <text>S-ubiquitinyl-[E2 ubiquitin-conjugating enzyme]-L-cysteine + [acceptor protein]-L-lysine = [E2 ubiquitin-conjugating enzyme]-L-cysteine + N(6)-ubiquitinyl-[acceptor protein]-L-lysine.</text>
        <dbReference type="EC" id="2.3.2.27"/>
    </reaction>
</comment>
<comment type="caution">
    <text evidence="10">The sequence shown here is derived from an EMBL/GenBank/DDBJ whole genome shotgun (WGS) entry which is preliminary data.</text>
</comment>
<dbReference type="InterPro" id="IPR001841">
    <property type="entry name" value="Znf_RING"/>
</dbReference>
<evidence type="ECO:0000313" key="11">
    <source>
        <dbReference type="Proteomes" id="UP001318860"/>
    </source>
</evidence>
<dbReference type="InterPro" id="IPR045191">
    <property type="entry name" value="MBR1/2-like"/>
</dbReference>
<gene>
    <name evidence="10" type="ORF">DH2020_000620</name>
</gene>
<protein>
    <recommendedName>
        <fullName evidence="2">RING-type E3 ubiquitin transferase</fullName>
        <ecNumber evidence="2">2.3.2.27</ecNumber>
    </recommendedName>
</protein>
<evidence type="ECO:0000256" key="5">
    <source>
        <dbReference type="ARBA" id="ARBA00022771"/>
    </source>
</evidence>
<keyword evidence="11" id="KW-1185">Reference proteome</keyword>
<dbReference type="Proteomes" id="UP001318860">
    <property type="component" value="Unassembled WGS sequence"/>
</dbReference>
<dbReference type="PANTHER" id="PTHR22937">
    <property type="entry name" value="E3 UBIQUITIN-PROTEIN LIGASE RNF165"/>
    <property type="match status" value="1"/>
</dbReference>
<evidence type="ECO:0000256" key="8">
    <source>
        <dbReference type="PROSITE-ProRule" id="PRU00175"/>
    </source>
</evidence>
<dbReference type="SUPFAM" id="SSF57850">
    <property type="entry name" value="RING/U-box"/>
    <property type="match status" value="1"/>
</dbReference>
<dbReference type="Pfam" id="PF13639">
    <property type="entry name" value="zf-RING_2"/>
    <property type="match status" value="1"/>
</dbReference>
<organism evidence="10 11">
    <name type="scientific">Rehmannia glutinosa</name>
    <name type="common">Chinese foxglove</name>
    <dbReference type="NCBI Taxonomy" id="99300"/>
    <lineage>
        <taxon>Eukaryota</taxon>
        <taxon>Viridiplantae</taxon>
        <taxon>Streptophyta</taxon>
        <taxon>Embryophyta</taxon>
        <taxon>Tracheophyta</taxon>
        <taxon>Spermatophyta</taxon>
        <taxon>Magnoliopsida</taxon>
        <taxon>eudicotyledons</taxon>
        <taxon>Gunneridae</taxon>
        <taxon>Pentapetalae</taxon>
        <taxon>asterids</taxon>
        <taxon>lamiids</taxon>
        <taxon>Lamiales</taxon>
        <taxon>Orobanchaceae</taxon>
        <taxon>Rehmannieae</taxon>
        <taxon>Rehmannia</taxon>
    </lineage>
</organism>
<name>A0ABR0XXG2_REHGL</name>
<dbReference type="Gene3D" id="3.30.40.10">
    <property type="entry name" value="Zinc/RING finger domain, C3HC4 (zinc finger)"/>
    <property type="match status" value="1"/>
</dbReference>
<keyword evidence="3" id="KW-0808">Transferase</keyword>
<evidence type="ECO:0000256" key="2">
    <source>
        <dbReference type="ARBA" id="ARBA00012483"/>
    </source>
</evidence>
<sequence length="282" mass="32869">MMINYDADEYEWMQQLEQDIFSFVINSSDSDHHDLQHVVSTGDQIDGGSGLDDQHVLEENGYGSVLEAALGRMWNEDDGLRLFRRWNEEIERRGVDSYYYDNMTDDQYDDILRHAIYQDLQYLISNGELGSYWTQHNMGVLVDDVWTLELSRRGLHTDLEVETSDGFCEEIMSKYLKTRSTCADEEQSEIICVVCQDQLYQEKTIRTIATLEYCGHEYHVDCIKQWLRRKNLCPLCKAKALSGDDDDDDVDNTILVEQQIIKKYIIYSKEINCTGKFLSVNI</sequence>
<evidence type="ECO:0000256" key="7">
    <source>
        <dbReference type="ARBA" id="ARBA00022833"/>
    </source>
</evidence>
<keyword evidence="6" id="KW-0833">Ubl conjugation pathway</keyword>
<keyword evidence="5 8" id="KW-0863">Zinc-finger</keyword>
<dbReference type="InterPro" id="IPR013083">
    <property type="entry name" value="Znf_RING/FYVE/PHD"/>
</dbReference>
<evidence type="ECO:0000256" key="6">
    <source>
        <dbReference type="ARBA" id="ARBA00022786"/>
    </source>
</evidence>
<feature type="domain" description="RING-type" evidence="9">
    <location>
        <begin position="192"/>
        <end position="237"/>
    </location>
</feature>
<evidence type="ECO:0000259" key="9">
    <source>
        <dbReference type="PROSITE" id="PS50089"/>
    </source>
</evidence>
<evidence type="ECO:0000256" key="4">
    <source>
        <dbReference type="ARBA" id="ARBA00022723"/>
    </source>
</evidence>
<dbReference type="PANTHER" id="PTHR22937:SF163">
    <property type="entry name" value="RING-TYPE E3 UBIQUITIN TRANSFERASE"/>
    <property type="match status" value="1"/>
</dbReference>
<keyword evidence="7" id="KW-0862">Zinc</keyword>
<dbReference type="SMART" id="SM00184">
    <property type="entry name" value="RING"/>
    <property type="match status" value="1"/>
</dbReference>